<keyword evidence="6 7" id="KW-0472">Membrane</keyword>
<dbReference type="GO" id="GO:0016679">
    <property type="term" value="F:oxidoreductase activity, acting on diphenols and related substances as donors"/>
    <property type="evidence" value="ECO:0007669"/>
    <property type="project" value="TreeGrafter"/>
</dbReference>
<sequence length="206" mass="23401">MNRKTLITLKTLTWIACLSPFLLLAYQGITNTLGPDPISKITLTTGYNTLLLLILSLAITPLRLLSPRFSWLIKFRRLLGLFAFFYASLHLATYIALYTNFDLNVIKTDITKRRFIIIGVIAYTLLVPLAATSTTWAIRKLGGKQWNRLHKLVYVAAICGIIHYWWQVKPGVKSPMNLTITLFILLAARPVLAFLQKRRARRAVTA</sequence>
<dbReference type="HAMAP" id="MF_01207">
    <property type="entry name" value="MsrQ"/>
    <property type="match status" value="1"/>
</dbReference>
<feature type="transmembrane region" description="Helical" evidence="7">
    <location>
        <begin position="178"/>
        <end position="195"/>
    </location>
</feature>
<evidence type="ECO:0000256" key="6">
    <source>
        <dbReference type="ARBA" id="ARBA00023136"/>
    </source>
</evidence>
<keyword evidence="3 7" id="KW-0812">Transmembrane</keyword>
<organism evidence="9">
    <name type="scientific">Telmatobacter sp. DSM 110680</name>
    <dbReference type="NCBI Taxonomy" id="3036704"/>
    <lineage>
        <taxon>Bacteria</taxon>
        <taxon>Pseudomonadati</taxon>
        <taxon>Acidobacteriota</taxon>
        <taxon>Terriglobia</taxon>
        <taxon>Terriglobales</taxon>
        <taxon>Acidobacteriaceae</taxon>
        <taxon>Telmatobacter</taxon>
    </lineage>
</organism>
<dbReference type="GO" id="GO:0030091">
    <property type="term" value="P:protein repair"/>
    <property type="evidence" value="ECO:0007669"/>
    <property type="project" value="UniProtKB-UniRule"/>
</dbReference>
<dbReference type="GO" id="GO:0009055">
    <property type="term" value="F:electron transfer activity"/>
    <property type="evidence" value="ECO:0007669"/>
    <property type="project" value="UniProtKB-UniRule"/>
</dbReference>
<feature type="domain" description="Ferric oxidoreductase" evidence="8">
    <location>
        <begin position="48"/>
        <end position="160"/>
    </location>
</feature>
<evidence type="ECO:0000256" key="2">
    <source>
        <dbReference type="ARBA" id="ARBA00022448"/>
    </source>
</evidence>
<feature type="transmembrane region" description="Helical" evidence="7">
    <location>
        <begin position="116"/>
        <end position="137"/>
    </location>
</feature>
<feature type="transmembrane region" description="Helical" evidence="7">
    <location>
        <begin position="12"/>
        <end position="29"/>
    </location>
</feature>
<keyword evidence="5 7" id="KW-0408">Iron</keyword>
<dbReference type="InterPro" id="IPR022837">
    <property type="entry name" value="MsrQ-like"/>
</dbReference>
<comment type="function">
    <text evidence="7">Part of the MsrPQ system that repairs oxidized cell envelope proteins containing methionine sulfoxide residues (Met-O), using respiratory chain electrons. Thus protects these proteins from oxidative-stress damage caused by reactive species of oxygen and chlorine. MsrPQ is essential for the maintenance of envelope integrity under bleach stress, rescuing a wide series of structurally unrelated cell envelope proteins from methionine oxidation. MsrQ provides electrons for reduction to the reductase catalytic subunit MsrP, using the quinone pool of the respiratory chain.</text>
</comment>
<evidence type="ECO:0000256" key="1">
    <source>
        <dbReference type="ARBA" id="ARBA00004141"/>
    </source>
</evidence>
<accession>A0AAU7DSG2</accession>
<evidence type="ECO:0000256" key="5">
    <source>
        <dbReference type="ARBA" id="ARBA00023004"/>
    </source>
</evidence>
<dbReference type="GO" id="GO:0005886">
    <property type="term" value="C:plasma membrane"/>
    <property type="evidence" value="ECO:0007669"/>
    <property type="project" value="UniProtKB-SubCell"/>
</dbReference>
<comment type="subunit">
    <text evidence="7">Heterodimer of a catalytic subunit (MsrP) and a heme-binding subunit (MsrQ).</text>
</comment>
<feature type="transmembrane region" description="Helical" evidence="7">
    <location>
        <begin position="78"/>
        <end position="96"/>
    </location>
</feature>
<feature type="transmembrane region" description="Helical" evidence="7">
    <location>
        <begin position="49"/>
        <end position="66"/>
    </location>
</feature>
<dbReference type="PANTHER" id="PTHR36964">
    <property type="entry name" value="PROTEIN-METHIONINE-SULFOXIDE REDUCTASE HEME-BINDING SUBUNIT MSRQ"/>
    <property type="match status" value="1"/>
</dbReference>
<dbReference type="GO" id="GO:0020037">
    <property type="term" value="F:heme binding"/>
    <property type="evidence" value="ECO:0007669"/>
    <property type="project" value="UniProtKB-UniRule"/>
</dbReference>
<evidence type="ECO:0000256" key="4">
    <source>
        <dbReference type="ARBA" id="ARBA00022989"/>
    </source>
</evidence>
<dbReference type="Pfam" id="PF01794">
    <property type="entry name" value="Ferric_reduct"/>
    <property type="match status" value="1"/>
</dbReference>
<comment type="subcellular location">
    <subcellularLocation>
        <location evidence="7">Cell membrane</location>
        <topology evidence="7">Multi-pass membrane protein</topology>
    </subcellularLocation>
    <subcellularLocation>
        <location evidence="1">Membrane</location>
        <topology evidence="1">Multi-pass membrane protein</topology>
    </subcellularLocation>
</comment>
<keyword evidence="7" id="KW-0285">Flavoprotein</keyword>
<name>A0AAU7DSG2_9BACT</name>
<evidence type="ECO:0000259" key="8">
    <source>
        <dbReference type="Pfam" id="PF01794"/>
    </source>
</evidence>
<evidence type="ECO:0000313" key="9">
    <source>
        <dbReference type="EMBL" id="XBH19967.1"/>
    </source>
</evidence>
<feature type="transmembrane region" description="Helical" evidence="7">
    <location>
        <begin position="149"/>
        <end position="166"/>
    </location>
</feature>
<gene>
    <name evidence="7" type="primary">msrQ</name>
    <name evidence="9" type="ORF">P8935_11745</name>
</gene>
<keyword evidence="7" id="KW-0249">Electron transport</keyword>
<dbReference type="RefSeq" id="WP_348265189.1">
    <property type="nucleotide sequence ID" value="NZ_CP121196.1"/>
</dbReference>
<keyword evidence="7" id="KW-0349">Heme</keyword>
<keyword evidence="7" id="KW-0479">Metal-binding</keyword>
<evidence type="ECO:0000256" key="3">
    <source>
        <dbReference type="ARBA" id="ARBA00022692"/>
    </source>
</evidence>
<keyword evidence="2 7" id="KW-0813">Transport</keyword>
<keyword evidence="4 7" id="KW-1133">Transmembrane helix</keyword>
<evidence type="ECO:0000256" key="7">
    <source>
        <dbReference type="HAMAP-Rule" id="MF_01207"/>
    </source>
</evidence>
<comment type="similarity">
    <text evidence="7">Belongs to the MsrQ family.</text>
</comment>
<comment type="cofactor">
    <cofactor evidence="7">
        <name>heme b</name>
        <dbReference type="ChEBI" id="CHEBI:60344"/>
    </cofactor>
    <text evidence="7">Binds 1 heme b (iron(II)-protoporphyrin IX) group per subunit.</text>
</comment>
<proteinExistence type="inferred from homology"/>
<dbReference type="GO" id="GO:0010181">
    <property type="term" value="F:FMN binding"/>
    <property type="evidence" value="ECO:0007669"/>
    <property type="project" value="UniProtKB-UniRule"/>
</dbReference>
<dbReference type="PANTHER" id="PTHR36964:SF1">
    <property type="entry name" value="PROTEIN-METHIONINE-SULFOXIDE REDUCTASE HEME-BINDING SUBUNIT MSRQ"/>
    <property type="match status" value="1"/>
</dbReference>
<reference evidence="9" key="1">
    <citation type="submission" date="2023-03" db="EMBL/GenBank/DDBJ databases">
        <title>Edaphobacter sp.</title>
        <authorList>
            <person name="Huber K.J."/>
            <person name="Papendorf J."/>
            <person name="Pilke C."/>
            <person name="Bunk B."/>
            <person name="Sproeer C."/>
            <person name="Pester M."/>
        </authorList>
    </citation>
    <scope>NUCLEOTIDE SEQUENCE</scope>
    <source>
        <strain evidence="9">DSM 110680</strain>
    </source>
</reference>
<comment type="cofactor">
    <cofactor evidence="7">
        <name>FMN</name>
        <dbReference type="ChEBI" id="CHEBI:58210"/>
    </cofactor>
    <text evidence="7">Binds 1 FMN per subunit.</text>
</comment>
<dbReference type="AlphaFoldDB" id="A0AAU7DSG2"/>
<dbReference type="GO" id="GO:0046872">
    <property type="term" value="F:metal ion binding"/>
    <property type="evidence" value="ECO:0007669"/>
    <property type="project" value="UniProtKB-KW"/>
</dbReference>
<protein>
    <recommendedName>
        <fullName evidence="7">Protein-methionine-sulfoxide reductase heme-binding subunit MsrQ</fullName>
    </recommendedName>
    <alternativeName>
        <fullName evidence="7">Flavocytochrome MsrQ</fullName>
    </alternativeName>
</protein>
<keyword evidence="7" id="KW-1003">Cell membrane</keyword>
<keyword evidence="7" id="KW-0288">FMN</keyword>
<dbReference type="InterPro" id="IPR013130">
    <property type="entry name" value="Fe3_Rdtase_TM_dom"/>
</dbReference>
<dbReference type="EMBL" id="CP121196">
    <property type="protein sequence ID" value="XBH19967.1"/>
    <property type="molecule type" value="Genomic_DNA"/>
</dbReference>